<name>U3AZ61_9VIBR</name>
<evidence type="ECO:0000313" key="3">
    <source>
        <dbReference type="Proteomes" id="UP000016562"/>
    </source>
</evidence>
<dbReference type="OrthoDB" id="9791537at2"/>
<protein>
    <recommendedName>
        <fullName evidence="1">HTH cro/C1-type domain-containing protein</fullName>
    </recommendedName>
</protein>
<dbReference type="RefSeq" id="WP_021712231.1">
    <property type="nucleotide sequence ID" value="NZ_BATM01000002.1"/>
</dbReference>
<dbReference type="GO" id="GO:0003677">
    <property type="term" value="F:DNA binding"/>
    <property type="evidence" value="ECO:0007669"/>
    <property type="project" value="InterPro"/>
</dbReference>
<sequence>MQSTQSVLAKNIEKRMHDLNIPSNLALAKASGVSRVVITNILRHPEKSIMADSALLLSRHLKCRIEWLLTGEGPINREDEIDHQRRAGAPLLLLNDLTNQSIENLLVKVSKSDTIPRFMCPTGNKPSIFTIWQSEPIGKINHAGYLYFDHQKKPASGQLVIVKTTPNSPAEYMEFYATYDKQFLRYIEKNIPDELRMIEFQDSMQIIATFESFVIT</sequence>
<accession>U3AZ61</accession>
<dbReference type="Proteomes" id="UP000016562">
    <property type="component" value="Unassembled WGS sequence"/>
</dbReference>
<evidence type="ECO:0000259" key="1">
    <source>
        <dbReference type="PROSITE" id="PS50943"/>
    </source>
</evidence>
<dbReference type="InterPro" id="IPR010982">
    <property type="entry name" value="Lambda_DNA-bd_dom_sf"/>
</dbReference>
<evidence type="ECO:0000313" key="2">
    <source>
        <dbReference type="EMBL" id="GAD78507.1"/>
    </source>
</evidence>
<organism evidence="2 3">
    <name type="scientific">Vibrio ezurae NBRC 102218</name>
    <dbReference type="NCBI Taxonomy" id="1219080"/>
    <lineage>
        <taxon>Bacteria</taxon>
        <taxon>Pseudomonadati</taxon>
        <taxon>Pseudomonadota</taxon>
        <taxon>Gammaproteobacteria</taxon>
        <taxon>Vibrionales</taxon>
        <taxon>Vibrionaceae</taxon>
        <taxon>Vibrio</taxon>
    </lineage>
</organism>
<keyword evidence="3" id="KW-1185">Reference proteome</keyword>
<proteinExistence type="predicted"/>
<dbReference type="EMBL" id="BATM01000002">
    <property type="protein sequence ID" value="GAD78507.1"/>
    <property type="molecule type" value="Genomic_DNA"/>
</dbReference>
<gene>
    <name evidence="2" type="ORF">VEZ01S_02_00880</name>
</gene>
<reference evidence="2 3" key="1">
    <citation type="submission" date="2013-09" db="EMBL/GenBank/DDBJ databases">
        <title>Whole genome shotgun sequence of Vibrio ezurae NBRC 102218.</title>
        <authorList>
            <person name="Yoshida I."/>
            <person name="Hosoyama A."/>
            <person name="Numata M."/>
            <person name="Hashimoto M."/>
            <person name="Hosoyama Y."/>
            <person name="Tsuchikane K."/>
            <person name="Noguchi M."/>
            <person name="Hirakata S."/>
            <person name="Ichikawa N."/>
            <person name="Ohji S."/>
            <person name="Yamazoe A."/>
            <person name="Fujita N."/>
        </authorList>
    </citation>
    <scope>NUCLEOTIDE SEQUENCE [LARGE SCALE GENOMIC DNA]</scope>
    <source>
        <strain evidence="2 3">NBRC 102218</strain>
    </source>
</reference>
<dbReference type="PROSITE" id="PS50943">
    <property type="entry name" value="HTH_CROC1"/>
    <property type="match status" value="1"/>
</dbReference>
<feature type="domain" description="HTH cro/C1-type" evidence="1">
    <location>
        <begin position="26"/>
        <end position="68"/>
    </location>
</feature>
<dbReference type="eggNOG" id="ENOG5031MXV">
    <property type="taxonomic scope" value="Bacteria"/>
</dbReference>
<dbReference type="Gene3D" id="1.10.260.40">
    <property type="entry name" value="lambda repressor-like DNA-binding domains"/>
    <property type="match status" value="1"/>
</dbReference>
<dbReference type="AlphaFoldDB" id="U3AZ61"/>
<comment type="caution">
    <text evidence="2">The sequence shown here is derived from an EMBL/GenBank/DDBJ whole genome shotgun (WGS) entry which is preliminary data.</text>
</comment>
<dbReference type="InterPro" id="IPR001387">
    <property type="entry name" value="Cro/C1-type_HTH"/>
</dbReference>